<dbReference type="Gene3D" id="3.40.50.2000">
    <property type="entry name" value="Glycogen Phosphorylase B"/>
    <property type="match status" value="2"/>
</dbReference>
<dbReference type="CDD" id="cd03789">
    <property type="entry name" value="GT9_LPS_heptosyltransferase"/>
    <property type="match status" value="1"/>
</dbReference>
<dbReference type="PANTHER" id="PTHR30160">
    <property type="entry name" value="TETRAACYLDISACCHARIDE 4'-KINASE-RELATED"/>
    <property type="match status" value="1"/>
</dbReference>
<dbReference type="GO" id="GO:0005829">
    <property type="term" value="C:cytosol"/>
    <property type="evidence" value="ECO:0007669"/>
    <property type="project" value="TreeGrafter"/>
</dbReference>
<evidence type="ECO:0000313" key="4">
    <source>
        <dbReference type="Proteomes" id="UP000051269"/>
    </source>
</evidence>
<protein>
    <recommendedName>
        <fullName evidence="5">Glycosyl transferase family 9</fullName>
    </recommendedName>
</protein>
<dbReference type="PANTHER" id="PTHR30160:SF23">
    <property type="match status" value="1"/>
</dbReference>
<dbReference type="Proteomes" id="UP000051269">
    <property type="component" value="Unassembled WGS sequence"/>
</dbReference>
<evidence type="ECO:0000313" key="3">
    <source>
        <dbReference type="EMBL" id="KRO63026.1"/>
    </source>
</evidence>
<keyword evidence="1" id="KW-0328">Glycosyltransferase</keyword>
<gene>
    <name evidence="3" type="ORF">ABR82_08270</name>
</gene>
<dbReference type="Pfam" id="PF01075">
    <property type="entry name" value="Glyco_transf_9"/>
    <property type="match status" value="1"/>
</dbReference>
<dbReference type="InterPro" id="IPR002201">
    <property type="entry name" value="Glyco_trans_9"/>
</dbReference>
<organism evidence="3 4">
    <name type="scientific">Verrucomicrobia subdivision 6 bacterium BACL9 MAG-120507-bin52</name>
    <dbReference type="NCBI Taxonomy" id="1655590"/>
    <lineage>
        <taxon>Bacteria</taxon>
        <taxon>Pseudomonadati</taxon>
        <taxon>Verrucomicrobiota</taxon>
        <taxon>Verrucomicrobiia</taxon>
        <taxon>Verrucomicrobiales</taxon>
        <taxon>Verrucomicrobia subdivision 6</taxon>
    </lineage>
</organism>
<accession>A0A0R2RPD6</accession>
<sequence>MKILVLRGGALGDFLLTLPAVAGLREKWPEAEIEMVVGKKFGELVVGEGAIQAVRPIDQPGLASFYARAGKLDAEWSDYFTEFDLTISYLFDPDEIFFTNWKRAGGTGEYISHDPRNPKEAAWKHLAQPVQRLGGSVGDSRRLFGEKIKGVKKTQKRKPSWVIHAGSGGSKKNWPIQSWVQEMEVLGQKHDFAVTWLAGEAELGLEGELPEIWKRGDHSCAQNLTLPEVFHQLQSSDLYLGHDSGISHLAGWSGAKCGILFGVTDPAVWSPLGERVKCWSRGGRWPEPGEWAEWVDRMI</sequence>
<evidence type="ECO:0008006" key="5">
    <source>
        <dbReference type="Google" id="ProtNLM"/>
    </source>
</evidence>
<name>A0A0R2RPD6_9BACT</name>
<dbReference type="EMBL" id="LIBO01000013">
    <property type="protein sequence ID" value="KRO63026.1"/>
    <property type="molecule type" value="Genomic_DNA"/>
</dbReference>
<evidence type="ECO:0000256" key="2">
    <source>
        <dbReference type="ARBA" id="ARBA00022679"/>
    </source>
</evidence>
<dbReference type="SUPFAM" id="SSF53756">
    <property type="entry name" value="UDP-Glycosyltransferase/glycogen phosphorylase"/>
    <property type="match status" value="1"/>
</dbReference>
<dbReference type="InterPro" id="IPR051199">
    <property type="entry name" value="LPS_LOS_Heptosyltrfase"/>
</dbReference>
<dbReference type="GO" id="GO:0008713">
    <property type="term" value="F:ADP-heptose-lipopolysaccharide heptosyltransferase activity"/>
    <property type="evidence" value="ECO:0007669"/>
    <property type="project" value="TreeGrafter"/>
</dbReference>
<evidence type="ECO:0000256" key="1">
    <source>
        <dbReference type="ARBA" id="ARBA00022676"/>
    </source>
</evidence>
<dbReference type="AlphaFoldDB" id="A0A0R2RPD6"/>
<reference evidence="3 4" key="1">
    <citation type="submission" date="2015-10" db="EMBL/GenBank/DDBJ databases">
        <title>Metagenome-Assembled Genomes uncover a global brackish microbiome.</title>
        <authorList>
            <person name="Hugerth L.W."/>
            <person name="Larsson J."/>
            <person name="Alneberg J."/>
            <person name="Lindh M.V."/>
            <person name="Legrand C."/>
            <person name="Pinhassi J."/>
            <person name="Andersson A.F."/>
        </authorList>
    </citation>
    <scope>NUCLEOTIDE SEQUENCE [LARGE SCALE GENOMIC DNA]</scope>
    <source>
        <strain evidence="3">BACL18 MAG-120507-bin52</strain>
    </source>
</reference>
<proteinExistence type="predicted"/>
<dbReference type="GO" id="GO:0009244">
    <property type="term" value="P:lipopolysaccharide core region biosynthetic process"/>
    <property type="evidence" value="ECO:0007669"/>
    <property type="project" value="TreeGrafter"/>
</dbReference>
<comment type="caution">
    <text evidence="3">The sequence shown here is derived from an EMBL/GenBank/DDBJ whole genome shotgun (WGS) entry which is preliminary data.</text>
</comment>
<keyword evidence="2" id="KW-0808">Transferase</keyword>